<comment type="caution">
    <text evidence="2">The sequence shown here is derived from an EMBL/GenBank/DDBJ whole genome shotgun (WGS) entry which is preliminary data.</text>
</comment>
<dbReference type="Proteomes" id="UP000186857">
    <property type="component" value="Unassembled WGS sequence"/>
</dbReference>
<sequence>MRTTIPVTADQAAHRRARGSRGGRPPAFDSVTHKNCSTVERGFSHLKHHRALAIRYDKLAVRYQATIHIARIDHWLKGHT</sequence>
<dbReference type="EMBL" id="MSKJ01000005">
    <property type="protein sequence ID" value="OLO45847.1"/>
    <property type="molecule type" value="Genomic_DNA"/>
</dbReference>
<reference evidence="2 3" key="1">
    <citation type="submission" date="2016-12" db="EMBL/GenBank/DDBJ databases">
        <title>Genomic Comparison of strains in the 'Actinomyces naeslundii' Group.</title>
        <authorList>
            <person name="Mughal S.R."/>
            <person name="Do T."/>
            <person name="Gilbert S.C."/>
            <person name="Witherden E.A."/>
            <person name="Didelot X."/>
            <person name="Beighton D."/>
        </authorList>
    </citation>
    <scope>NUCLEOTIDE SEQUENCE [LARGE SCALE GENOMIC DNA]</scope>
    <source>
        <strain evidence="2 3">CCUG 33920</strain>
    </source>
</reference>
<dbReference type="AlphaFoldDB" id="A0A1Q8VCN6"/>
<protein>
    <submittedName>
        <fullName evidence="2">Uncharacterized protein</fullName>
    </submittedName>
</protein>
<gene>
    <name evidence="2" type="ORF">BKH29_02505</name>
</gene>
<proteinExistence type="predicted"/>
<name>A0A1Q8VCN6_9ACTO</name>
<evidence type="ECO:0000256" key="1">
    <source>
        <dbReference type="SAM" id="MobiDB-lite"/>
    </source>
</evidence>
<accession>A0A1Q8VCN6</accession>
<evidence type="ECO:0000313" key="2">
    <source>
        <dbReference type="EMBL" id="OLO45847.1"/>
    </source>
</evidence>
<organism evidence="2 3">
    <name type="scientific">Actinomyces oris</name>
    <dbReference type="NCBI Taxonomy" id="544580"/>
    <lineage>
        <taxon>Bacteria</taxon>
        <taxon>Bacillati</taxon>
        <taxon>Actinomycetota</taxon>
        <taxon>Actinomycetes</taxon>
        <taxon>Actinomycetales</taxon>
        <taxon>Actinomycetaceae</taxon>
        <taxon>Actinomyces</taxon>
    </lineage>
</organism>
<feature type="region of interest" description="Disordered" evidence="1">
    <location>
        <begin position="1"/>
        <end position="32"/>
    </location>
</feature>
<evidence type="ECO:0000313" key="3">
    <source>
        <dbReference type="Proteomes" id="UP000186857"/>
    </source>
</evidence>